<sequence>MCASVGQVGKILLVIYSTLKRGTFEKTISDVVETSIVSCASGLEALRKRLEKVRASPTDGTFHTKLRNAGKRAAYPFKESTLVKMREICDELKDNLDLAMNALHINAVVVAQERFGSLMHISSVMSNDIQGLAKEVSAISLDAQALRSEQDDEFMAKIYAWLTPLTTVFQNKHRESLTIQVRQDNGARELIQRPEFLAWISSTGTVLWCRGSPGIGKTVNVSYIIDHLEQKRREDDFGLAYVYFSYKDAGLQTPVNIMASILQQLVLQRPNFMSDLRGMYTKHSKENSRPSVGDITTLIQSITYSFPKILIVIDALDECANTDDVRAILLTEIKKLQNSCLLVMSRPIPDLDDLLEGAIRIRIEASSTDIKNYLQQRLESTRSMQKHLAEEPGLLNTIVSRIELKIKGMFLMARLYLDTLIHKTTRRKIKAALDTLPDGMDSIYEELMTRIKLQNPKDHTELAIRVLGWIFYSFKPLTVTELQHALAIEHGDTDLDEDGIPNRDLLVSVCAGIVMIDDNSDTITLVHYTTQEYFQRSGSRLLYHANRDIAQACLTYLQFDAFKHPIEDLANYDAFATLLRGNPLLIYA</sequence>
<comment type="caution">
    <text evidence="4">The sequence shown here is derived from an EMBL/GenBank/DDBJ whole genome shotgun (WGS) entry which is preliminary data.</text>
</comment>
<protein>
    <recommendedName>
        <fullName evidence="6">NACHT domain-containing protein</fullName>
    </recommendedName>
</protein>
<evidence type="ECO:0000256" key="1">
    <source>
        <dbReference type="ARBA" id="ARBA00022737"/>
    </source>
</evidence>
<accession>A0A9P4QSK2</accession>
<dbReference type="OrthoDB" id="195446at2759"/>
<evidence type="ECO:0000259" key="3">
    <source>
        <dbReference type="Pfam" id="PF24883"/>
    </source>
</evidence>
<dbReference type="InterPro" id="IPR027417">
    <property type="entry name" value="P-loop_NTPase"/>
</dbReference>
<dbReference type="Gene3D" id="3.40.50.300">
    <property type="entry name" value="P-loop containing nucleotide triphosphate hydrolases"/>
    <property type="match status" value="1"/>
</dbReference>
<dbReference type="PANTHER" id="PTHR10039:SF15">
    <property type="entry name" value="NACHT DOMAIN-CONTAINING PROTEIN"/>
    <property type="match status" value="1"/>
</dbReference>
<dbReference type="Pfam" id="PF24883">
    <property type="entry name" value="NPHP3_N"/>
    <property type="match status" value="1"/>
</dbReference>
<evidence type="ECO:0000259" key="2">
    <source>
        <dbReference type="Pfam" id="PF22939"/>
    </source>
</evidence>
<dbReference type="EMBL" id="ML996190">
    <property type="protein sequence ID" value="KAF2731690.1"/>
    <property type="molecule type" value="Genomic_DNA"/>
</dbReference>
<evidence type="ECO:0008006" key="6">
    <source>
        <dbReference type="Google" id="ProtNLM"/>
    </source>
</evidence>
<proteinExistence type="predicted"/>
<dbReference type="InterPro" id="IPR056884">
    <property type="entry name" value="NPHP3-like_N"/>
</dbReference>
<name>A0A9P4QSK2_9PLEO</name>
<dbReference type="Proteomes" id="UP000799444">
    <property type="component" value="Unassembled WGS sequence"/>
</dbReference>
<evidence type="ECO:0000313" key="5">
    <source>
        <dbReference type="Proteomes" id="UP000799444"/>
    </source>
</evidence>
<evidence type="ECO:0000313" key="4">
    <source>
        <dbReference type="EMBL" id="KAF2731690.1"/>
    </source>
</evidence>
<dbReference type="Pfam" id="PF22939">
    <property type="entry name" value="WHD_GPIID"/>
    <property type="match status" value="1"/>
</dbReference>
<organism evidence="4 5">
    <name type="scientific">Polyplosphaeria fusca</name>
    <dbReference type="NCBI Taxonomy" id="682080"/>
    <lineage>
        <taxon>Eukaryota</taxon>
        <taxon>Fungi</taxon>
        <taxon>Dikarya</taxon>
        <taxon>Ascomycota</taxon>
        <taxon>Pezizomycotina</taxon>
        <taxon>Dothideomycetes</taxon>
        <taxon>Pleosporomycetidae</taxon>
        <taxon>Pleosporales</taxon>
        <taxon>Tetraplosphaeriaceae</taxon>
        <taxon>Polyplosphaeria</taxon>
    </lineage>
</organism>
<feature type="domain" description="GPI inositol-deacylase winged helix" evidence="2">
    <location>
        <begin position="461"/>
        <end position="537"/>
    </location>
</feature>
<dbReference type="InterPro" id="IPR054471">
    <property type="entry name" value="GPIID_WHD"/>
</dbReference>
<keyword evidence="1" id="KW-0677">Repeat</keyword>
<dbReference type="AlphaFoldDB" id="A0A9P4QSK2"/>
<dbReference type="SUPFAM" id="SSF52540">
    <property type="entry name" value="P-loop containing nucleoside triphosphate hydrolases"/>
    <property type="match status" value="1"/>
</dbReference>
<feature type="non-terminal residue" evidence="4">
    <location>
        <position position="588"/>
    </location>
</feature>
<feature type="domain" description="Nephrocystin 3-like N-terminal" evidence="3">
    <location>
        <begin position="189"/>
        <end position="346"/>
    </location>
</feature>
<gene>
    <name evidence="4" type="ORF">EJ04DRAFT_442513</name>
</gene>
<keyword evidence="5" id="KW-1185">Reference proteome</keyword>
<reference evidence="4" key="1">
    <citation type="journal article" date="2020" name="Stud. Mycol.">
        <title>101 Dothideomycetes genomes: a test case for predicting lifestyles and emergence of pathogens.</title>
        <authorList>
            <person name="Haridas S."/>
            <person name="Albert R."/>
            <person name="Binder M."/>
            <person name="Bloem J."/>
            <person name="Labutti K."/>
            <person name="Salamov A."/>
            <person name="Andreopoulos B."/>
            <person name="Baker S."/>
            <person name="Barry K."/>
            <person name="Bills G."/>
            <person name="Bluhm B."/>
            <person name="Cannon C."/>
            <person name="Castanera R."/>
            <person name="Culley D."/>
            <person name="Daum C."/>
            <person name="Ezra D."/>
            <person name="Gonzalez J."/>
            <person name="Henrissat B."/>
            <person name="Kuo A."/>
            <person name="Liang C."/>
            <person name="Lipzen A."/>
            <person name="Lutzoni F."/>
            <person name="Magnuson J."/>
            <person name="Mondo S."/>
            <person name="Nolan M."/>
            <person name="Ohm R."/>
            <person name="Pangilinan J."/>
            <person name="Park H.-J."/>
            <person name="Ramirez L."/>
            <person name="Alfaro M."/>
            <person name="Sun H."/>
            <person name="Tritt A."/>
            <person name="Yoshinaga Y."/>
            <person name="Zwiers L.-H."/>
            <person name="Turgeon B."/>
            <person name="Goodwin S."/>
            <person name="Spatafora J."/>
            <person name="Crous P."/>
            <person name="Grigoriev I."/>
        </authorList>
    </citation>
    <scope>NUCLEOTIDE SEQUENCE</scope>
    <source>
        <strain evidence="4">CBS 125425</strain>
    </source>
</reference>
<dbReference type="PANTHER" id="PTHR10039">
    <property type="entry name" value="AMELOGENIN"/>
    <property type="match status" value="1"/>
</dbReference>